<reference evidence="5 6" key="1">
    <citation type="submission" date="2020-09" db="EMBL/GenBank/DDBJ databases">
        <title>Draft genome of Gelidibacter salicanalis PAMC21136.</title>
        <authorList>
            <person name="Park H."/>
        </authorList>
    </citation>
    <scope>NUCLEOTIDE SEQUENCE [LARGE SCALE GENOMIC DNA]</scope>
    <source>
        <strain evidence="5 6">PAMC21136</strain>
    </source>
</reference>
<keyword evidence="6" id="KW-1185">Reference proteome</keyword>
<keyword evidence="1" id="KW-0805">Transcription regulation</keyword>
<organism evidence="5 6">
    <name type="scientific">Gelidibacter salicanalis</name>
    <dbReference type="NCBI Taxonomy" id="291193"/>
    <lineage>
        <taxon>Bacteria</taxon>
        <taxon>Pseudomonadati</taxon>
        <taxon>Bacteroidota</taxon>
        <taxon>Flavobacteriia</taxon>
        <taxon>Flavobacteriales</taxon>
        <taxon>Flavobacteriaceae</taxon>
        <taxon>Gelidibacter</taxon>
    </lineage>
</organism>
<evidence type="ECO:0000259" key="4">
    <source>
        <dbReference type="Pfam" id="PF12802"/>
    </source>
</evidence>
<dbReference type="Pfam" id="PF12802">
    <property type="entry name" value="MarR_2"/>
    <property type="match status" value="1"/>
</dbReference>
<dbReference type="InterPro" id="IPR052362">
    <property type="entry name" value="HTH-GbsR_regulator"/>
</dbReference>
<dbReference type="AlphaFoldDB" id="A0A934KNH8"/>
<keyword evidence="3" id="KW-0804">Transcription</keyword>
<dbReference type="InterPro" id="IPR000835">
    <property type="entry name" value="HTH_MarR-typ"/>
</dbReference>
<feature type="domain" description="HTH marR-type" evidence="4">
    <location>
        <begin position="30"/>
        <end position="82"/>
    </location>
</feature>
<dbReference type="Proteomes" id="UP000662373">
    <property type="component" value="Unassembled WGS sequence"/>
</dbReference>
<dbReference type="SUPFAM" id="SSF46785">
    <property type="entry name" value="Winged helix' DNA-binding domain"/>
    <property type="match status" value="1"/>
</dbReference>
<keyword evidence="2" id="KW-0238">DNA-binding</keyword>
<evidence type="ECO:0000313" key="6">
    <source>
        <dbReference type="Proteomes" id="UP000662373"/>
    </source>
</evidence>
<gene>
    <name evidence="5" type="ORF">JEM65_17925</name>
</gene>
<dbReference type="GO" id="GO:0003700">
    <property type="term" value="F:DNA-binding transcription factor activity"/>
    <property type="evidence" value="ECO:0007669"/>
    <property type="project" value="InterPro"/>
</dbReference>
<protein>
    <submittedName>
        <fullName evidence="5">MarR family transcriptional regulator</fullName>
    </submittedName>
</protein>
<dbReference type="InterPro" id="IPR036388">
    <property type="entry name" value="WH-like_DNA-bd_sf"/>
</dbReference>
<evidence type="ECO:0000256" key="1">
    <source>
        <dbReference type="ARBA" id="ARBA00023015"/>
    </source>
</evidence>
<dbReference type="InterPro" id="IPR036390">
    <property type="entry name" value="WH_DNA-bd_sf"/>
</dbReference>
<dbReference type="RefSeq" id="WP_199602654.1">
    <property type="nucleotide sequence ID" value="NZ_JAEHJZ010000049.1"/>
</dbReference>
<dbReference type="EMBL" id="JAEHJZ010000049">
    <property type="protein sequence ID" value="MBJ7882517.1"/>
    <property type="molecule type" value="Genomic_DNA"/>
</dbReference>
<accession>A0A934KNH8</accession>
<evidence type="ECO:0000256" key="2">
    <source>
        <dbReference type="ARBA" id="ARBA00023125"/>
    </source>
</evidence>
<dbReference type="Gene3D" id="1.10.10.10">
    <property type="entry name" value="Winged helix-like DNA-binding domain superfamily/Winged helix DNA-binding domain"/>
    <property type="match status" value="1"/>
</dbReference>
<dbReference type="PANTHER" id="PTHR38465">
    <property type="entry name" value="HTH-TYPE TRANSCRIPTIONAL REGULATOR MJ1563-RELATED"/>
    <property type="match status" value="1"/>
</dbReference>
<evidence type="ECO:0000256" key="3">
    <source>
        <dbReference type="ARBA" id="ARBA00023163"/>
    </source>
</evidence>
<proteinExistence type="predicted"/>
<name>A0A934KNH8_9FLAO</name>
<comment type="caution">
    <text evidence="5">The sequence shown here is derived from an EMBL/GenBank/DDBJ whole genome shotgun (WGS) entry which is preliminary data.</text>
</comment>
<dbReference type="PANTHER" id="PTHR38465:SF1">
    <property type="entry name" value="HTH-TYPE TRANSCRIPTIONAL REGULATOR MJ1563-RELATED"/>
    <property type="match status" value="1"/>
</dbReference>
<dbReference type="GO" id="GO:0003677">
    <property type="term" value="F:DNA binding"/>
    <property type="evidence" value="ECO:0007669"/>
    <property type="project" value="UniProtKB-KW"/>
</dbReference>
<sequence>MSQQKEQAQLIEQVGFGLEERLKLSPLASRIYTLLILSSYEGLTFDDIRETLNASKSATSVNVNVLMQLNYVASYTKPGDRKRYFKLAKYSQVVSLETELQKIDIEMEMVEKINTYNKKYHSDKFVDENTLGNIFEAYLLEKQKLLEGVINKMKHFRESEKQ</sequence>
<evidence type="ECO:0000313" key="5">
    <source>
        <dbReference type="EMBL" id="MBJ7882517.1"/>
    </source>
</evidence>